<organism evidence="1 2">
    <name type="scientific">Diphasiastrum complanatum</name>
    <name type="common">Issler's clubmoss</name>
    <name type="synonym">Lycopodium complanatum</name>
    <dbReference type="NCBI Taxonomy" id="34168"/>
    <lineage>
        <taxon>Eukaryota</taxon>
        <taxon>Viridiplantae</taxon>
        <taxon>Streptophyta</taxon>
        <taxon>Embryophyta</taxon>
        <taxon>Tracheophyta</taxon>
        <taxon>Lycopodiopsida</taxon>
        <taxon>Lycopodiales</taxon>
        <taxon>Lycopodiaceae</taxon>
        <taxon>Lycopodioideae</taxon>
        <taxon>Diphasiastrum</taxon>
    </lineage>
</organism>
<comment type="caution">
    <text evidence="1">The sequence shown here is derived from an EMBL/GenBank/DDBJ whole genome shotgun (WGS) entry which is preliminary data.</text>
</comment>
<protein>
    <submittedName>
        <fullName evidence="1">Uncharacterized protein</fullName>
    </submittedName>
</protein>
<accession>A0ACC2DDM6</accession>
<keyword evidence="2" id="KW-1185">Reference proteome</keyword>
<dbReference type="Proteomes" id="UP001162992">
    <property type="component" value="Chromosome 6"/>
</dbReference>
<proteinExistence type="predicted"/>
<evidence type="ECO:0000313" key="2">
    <source>
        <dbReference type="Proteomes" id="UP001162992"/>
    </source>
</evidence>
<gene>
    <name evidence="1" type="ORF">O6H91_06G051600</name>
</gene>
<name>A0ACC2DDM6_DIPCM</name>
<reference evidence="2" key="1">
    <citation type="journal article" date="2024" name="Proc. Natl. Acad. Sci. U.S.A.">
        <title>Extraordinary preservation of gene collinearity over three hundred million years revealed in homosporous lycophytes.</title>
        <authorList>
            <person name="Li C."/>
            <person name="Wickell D."/>
            <person name="Kuo L.Y."/>
            <person name="Chen X."/>
            <person name="Nie B."/>
            <person name="Liao X."/>
            <person name="Peng D."/>
            <person name="Ji J."/>
            <person name="Jenkins J."/>
            <person name="Williams M."/>
            <person name="Shu S."/>
            <person name="Plott C."/>
            <person name="Barry K."/>
            <person name="Rajasekar S."/>
            <person name="Grimwood J."/>
            <person name="Han X."/>
            <person name="Sun S."/>
            <person name="Hou Z."/>
            <person name="He W."/>
            <person name="Dai G."/>
            <person name="Sun C."/>
            <person name="Schmutz J."/>
            <person name="Leebens-Mack J.H."/>
            <person name="Li F.W."/>
            <person name="Wang L."/>
        </authorList>
    </citation>
    <scope>NUCLEOTIDE SEQUENCE [LARGE SCALE GENOMIC DNA]</scope>
    <source>
        <strain evidence="2">cv. PW_Plant_1</strain>
    </source>
</reference>
<dbReference type="EMBL" id="CM055097">
    <property type="protein sequence ID" value="KAJ7552349.1"/>
    <property type="molecule type" value="Genomic_DNA"/>
</dbReference>
<evidence type="ECO:0000313" key="1">
    <source>
        <dbReference type="EMBL" id="KAJ7552349.1"/>
    </source>
</evidence>
<sequence length="351" mass="39715">MIASHEKPASSEIRLFFRIESSWYLQTEALSSMASSMLRRNLKHGSGRLFRFTFRSFVFLLLFLTLLAVLPSIILHSRLRILFSRGGRQECVWLQGPPLVCAHGGDSSRAPPNTLLAYKLALDAKVDCIEVDVSRTRDGVLVALHDRDLQKFSMDQAMHVGELTIKQIKALSVGLKTDNTAAKLSVPTLEETLMFISRHVKEVIIDAKVGPPLYEENLAVDIMSVVKRTSCKNCLMWSKLDNLVMVYQRLYPEALTGYIVMNDTVTGQATDLLRMKEPKVVGVYHGLVNKELVAEVKRARKKVHVWTVDNKQAMERMLYENVDCIITSNPQALQETMFQIEEQCTEAGRLM</sequence>